<dbReference type="Proteomes" id="UP001295740">
    <property type="component" value="Unassembled WGS sequence"/>
</dbReference>
<keyword evidence="2" id="KW-1133">Transmembrane helix</keyword>
<keyword evidence="4" id="KW-1185">Reference proteome</keyword>
<sequence>MSDDAANDANDMTPLLPRPTPNPPQADSHPIYLRACHSPWKSINQKALLAIRTIVAGYLTAVMVVSLIYKLGNGDDHGPLRIPFQFSTVANVLLWAYHMQVTLWTGMHLFMPRSIEDDPEMCHGHMLRVRIARVLSPPEKVDSYNKRFTFSMFYTIAHVFTFMNTLIYWGILVPTGHGGFKPPTMPHHDHPSSISTANGTPITLYDADKGLFEEGPLKAFSIINVWTITSLIAVIEILFLNSIRRQNPVAGHVYGCVFLSAVYLAWAGLGILLTGHGGLFFLDPKLMGDVPGANIAAGLAFISMTPGIFAYMYGLIAMRETVTAAQRSSSQ</sequence>
<dbReference type="PANTHER" id="PTHR12242">
    <property type="entry name" value="OS02G0130600 PROTEIN-RELATED"/>
    <property type="match status" value="1"/>
</dbReference>
<reference evidence="3" key="1">
    <citation type="submission" date="2023-10" db="EMBL/GenBank/DDBJ databases">
        <authorList>
            <person name="Hackl T."/>
        </authorList>
    </citation>
    <scope>NUCLEOTIDE SEQUENCE</scope>
</reference>
<dbReference type="PANTHER" id="PTHR12242:SF1">
    <property type="entry name" value="MYND-TYPE DOMAIN-CONTAINING PROTEIN"/>
    <property type="match status" value="1"/>
</dbReference>
<evidence type="ECO:0000256" key="2">
    <source>
        <dbReference type="SAM" id="Phobius"/>
    </source>
</evidence>
<dbReference type="EMBL" id="CAUWAG010000020">
    <property type="protein sequence ID" value="CAJ2512693.1"/>
    <property type="molecule type" value="Genomic_DNA"/>
</dbReference>
<gene>
    <name evidence="3" type="ORF">KHLLAP_LOCUS13161</name>
</gene>
<evidence type="ECO:0000256" key="1">
    <source>
        <dbReference type="SAM" id="MobiDB-lite"/>
    </source>
</evidence>
<feature type="transmembrane region" description="Helical" evidence="2">
    <location>
        <begin position="219"/>
        <end position="240"/>
    </location>
</feature>
<evidence type="ECO:0000313" key="4">
    <source>
        <dbReference type="Proteomes" id="UP001295740"/>
    </source>
</evidence>
<proteinExistence type="predicted"/>
<name>A0AAI8YPU2_9PEZI</name>
<feature type="region of interest" description="Disordered" evidence="1">
    <location>
        <begin position="1"/>
        <end position="28"/>
    </location>
</feature>
<feature type="transmembrane region" description="Helical" evidence="2">
    <location>
        <begin position="295"/>
        <end position="318"/>
    </location>
</feature>
<organism evidence="3 4">
    <name type="scientific">Anthostomella pinea</name>
    <dbReference type="NCBI Taxonomy" id="933095"/>
    <lineage>
        <taxon>Eukaryota</taxon>
        <taxon>Fungi</taxon>
        <taxon>Dikarya</taxon>
        <taxon>Ascomycota</taxon>
        <taxon>Pezizomycotina</taxon>
        <taxon>Sordariomycetes</taxon>
        <taxon>Xylariomycetidae</taxon>
        <taxon>Xylariales</taxon>
        <taxon>Xylariaceae</taxon>
        <taxon>Anthostomella</taxon>
    </lineage>
</organism>
<dbReference type="AlphaFoldDB" id="A0AAI8YPU2"/>
<accession>A0AAI8YPU2</accession>
<dbReference type="GO" id="GO:0016020">
    <property type="term" value="C:membrane"/>
    <property type="evidence" value="ECO:0007669"/>
    <property type="project" value="TreeGrafter"/>
</dbReference>
<feature type="transmembrane region" description="Helical" evidence="2">
    <location>
        <begin position="152"/>
        <end position="171"/>
    </location>
</feature>
<keyword evidence="2" id="KW-0812">Transmembrane</keyword>
<feature type="transmembrane region" description="Helical" evidence="2">
    <location>
        <begin position="89"/>
        <end position="111"/>
    </location>
</feature>
<protein>
    <submittedName>
        <fullName evidence="3">Uu.00g008120.m01.CDS01</fullName>
    </submittedName>
</protein>
<feature type="transmembrane region" description="Helical" evidence="2">
    <location>
        <begin position="49"/>
        <end position="69"/>
    </location>
</feature>
<evidence type="ECO:0000313" key="3">
    <source>
        <dbReference type="EMBL" id="CAJ2512693.1"/>
    </source>
</evidence>
<comment type="caution">
    <text evidence="3">The sequence shown here is derived from an EMBL/GenBank/DDBJ whole genome shotgun (WGS) entry which is preliminary data.</text>
</comment>
<feature type="transmembrane region" description="Helical" evidence="2">
    <location>
        <begin position="252"/>
        <end position="275"/>
    </location>
</feature>
<keyword evidence="2" id="KW-0472">Membrane</keyword>